<dbReference type="Gene3D" id="3.10.620.30">
    <property type="match status" value="1"/>
</dbReference>
<dbReference type="PANTHER" id="PTHR33490">
    <property type="entry name" value="BLR5614 PROTEIN-RELATED"/>
    <property type="match status" value="1"/>
</dbReference>
<reference evidence="2 3" key="1">
    <citation type="submission" date="2020-12" db="EMBL/GenBank/DDBJ databases">
        <title>Revised draft genomes of Rhodomicrobium vannielii ATCC 17100 and Rhodomicrobium udaipurense JA643.</title>
        <authorList>
            <person name="Conners E.M."/>
            <person name="Davenport E.J."/>
            <person name="Bose A."/>
        </authorList>
    </citation>
    <scope>NUCLEOTIDE SEQUENCE [LARGE SCALE GENOMIC DNA]</scope>
    <source>
        <strain evidence="2 3">JA643</strain>
    </source>
</reference>
<dbReference type="SUPFAM" id="SSF54001">
    <property type="entry name" value="Cysteine proteinases"/>
    <property type="match status" value="1"/>
</dbReference>
<evidence type="ECO:0000313" key="3">
    <source>
        <dbReference type="Proteomes" id="UP000623250"/>
    </source>
</evidence>
<feature type="domain" description="Transglutaminase-like" evidence="1">
    <location>
        <begin position="176"/>
        <end position="246"/>
    </location>
</feature>
<proteinExistence type="predicted"/>
<dbReference type="RefSeq" id="WP_037239076.1">
    <property type="nucleotide sequence ID" value="NZ_JAEMUK010000005.1"/>
</dbReference>
<sequence>MNFEISHRTTYRYSAPVSQSHHVLHLTPRSHYRQTVSRHSLIIDPAPASKAEMIDDFGNPVSLIAIEQDHRELLIHSRAQVEVFAPMQIDTSRTASWNDVAATLRANLGPETFEAIQYSCPSRFIRPSRDIHKFARASFVEGRPMLEAVQDLTARINRDFKYESGATDAATSVEEVLRIRRGVCQDFAHLEIACLRTMGLAARYVSGYLLTYPPVGQPKLIGADASHAWISVWSPEIGWVDFDPTNNMIPGEEHIAIAFGRDFQDVSPVSGVLLGGGEHEVEVAVDVNPVNGWASIAR</sequence>
<dbReference type="AlphaFoldDB" id="A0A8I1GCJ0"/>
<dbReference type="Pfam" id="PF01841">
    <property type="entry name" value="Transglut_core"/>
    <property type="match status" value="1"/>
</dbReference>
<dbReference type="SMART" id="SM00460">
    <property type="entry name" value="TGc"/>
    <property type="match status" value="1"/>
</dbReference>
<protein>
    <submittedName>
        <fullName evidence="2">Transglutaminase family protein</fullName>
    </submittedName>
</protein>
<dbReference type="InterPro" id="IPR038765">
    <property type="entry name" value="Papain-like_cys_pep_sf"/>
</dbReference>
<dbReference type="Proteomes" id="UP000623250">
    <property type="component" value="Unassembled WGS sequence"/>
</dbReference>
<evidence type="ECO:0000313" key="2">
    <source>
        <dbReference type="EMBL" id="MBJ7542384.1"/>
    </source>
</evidence>
<dbReference type="InterPro" id="IPR002931">
    <property type="entry name" value="Transglutaminase-like"/>
</dbReference>
<keyword evidence="3" id="KW-1185">Reference proteome</keyword>
<dbReference type="InterPro" id="IPR013589">
    <property type="entry name" value="Bac_transglu_N"/>
</dbReference>
<gene>
    <name evidence="2" type="ORF">JDN41_02310</name>
</gene>
<evidence type="ECO:0000259" key="1">
    <source>
        <dbReference type="SMART" id="SM00460"/>
    </source>
</evidence>
<organism evidence="2 3">
    <name type="scientific">Rhodomicrobium udaipurense</name>
    <dbReference type="NCBI Taxonomy" id="1202716"/>
    <lineage>
        <taxon>Bacteria</taxon>
        <taxon>Pseudomonadati</taxon>
        <taxon>Pseudomonadota</taxon>
        <taxon>Alphaproteobacteria</taxon>
        <taxon>Hyphomicrobiales</taxon>
        <taxon>Hyphomicrobiaceae</taxon>
        <taxon>Rhodomicrobium</taxon>
    </lineage>
</organism>
<dbReference type="Pfam" id="PF08379">
    <property type="entry name" value="Bact_transglu_N"/>
    <property type="match status" value="1"/>
</dbReference>
<comment type="caution">
    <text evidence="2">The sequence shown here is derived from an EMBL/GenBank/DDBJ whole genome shotgun (WGS) entry which is preliminary data.</text>
</comment>
<name>A0A8I1GCJ0_9HYPH</name>
<dbReference type="PANTHER" id="PTHR33490:SF7">
    <property type="entry name" value="BLR2979 PROTEIN"/>
    <property type="match status" value="1"/>
</dbReference>
<dbReference type="EMBL" id="JAEMUK010000005">
    <property type="protein sequence ID" value="MBJ7542384.1"/>
    <property type="molecule type" value="Genomic_DNA"/>
</dbReference>
<accession>A0A8I1GCJ0</accession>